<evidence type="ECO:0000256" key="1">
    <source>
        <dbReference type="SAM" id="MobiDB-lite"/>
    </source>
</evidence>
<protein>
    <recommendedName>
        <fullName evidence="4">Cleavage/polyadenylation specificity factor A subunit N-terminal domain-containing protein</fullName>
    </recommendedName>
</protein>
<dbReference type="EMBL" id="BDIP01001593">
    <property type="protein sequence ID" value="GIQ84720.1"/>
    <property type="molecule type" value="Genomic_DNA"/>
</dbReference>
<dbReference type="OrthoDB" id="6109at2759"/>
<feature type="non-terminal residue" evidence="2">
    <location>
        <position position="724"/>
    </location>
</feature>
<evidence type="ECO:0000313" key="3">
    <source>
        <dbReference type="Proteomes" id="UP000265618"/>
    </source>
</evidence>
<proteinExistence type="predicted"/>
<dbReference type="InterPro" id="IPR015943">
    <property type="entry name" value="WD40/YVTN_repeat-like_dom_sf"/>
</dbReference>
<feature type="non-terminal residue" evidence="2">
    <location>
        <position position="1"/>
    </location>
</feature>
<organism evidence="2 3">
    <name type="scientific">Kipferlia bialata</name>
    <dbReference type="NCBI Taxonomy" id="797122"/>
    <lineage>
        <taxon>Eukaryota</taxon>
        <taxon>Metamonada</taxon>
        <taxon>Carpediemonas-like organisms</taxon>
        <taxon>Kipferlia</taxon>
    </lineage>
</organism>
<accession>A0A9K3GJM2</accession>
<keyword evidence="3" id="KW-1185">Reference proteome</keyword>
<comment type="caution">
    <text evidence="2">The sequence shown here is derived from an EMBL/GenBank/DDBJ whole genome shotgun (WGS) entry which is preliminary data.</text>
</comment>
<name>A0A9K3GJM2_9EUKA</name>
<dbReference type="PANTHER" id="PTHR10644">
    <property type="entry name" value="DNA REPAIR/RNA PROCESSING CPSF FAMILY"/>
    <property type="match status" value="1"/>
</dbReference>
<feature type="region of interest" description="Disordered" evidence="1">
    <location>
        <begin position="537"/>
        <end position="573"/>
    </location>
</feature>
<gene>
    <name evidence="2" type="ORF">KIPB_006268</name>
</gene>
<evidence type="ECO:0008006" key="4">
    <source>
        <dbReference type="Google" id="ProtNLM"/>
    </source>
</evidence>
<sequence>PPTGVTKAVRACFADGQTHLVVARGSLLQVFSVVTIATRADPVMTLMFQQRYDTLIEGVYPVRPSATQKSDHLIVGFGSTHVALLGWEESTCRLLTLALYDVSVPGEEFLGEARVGMDLLVDHSHSVCCAVVGKSNDHLAVISLRDIAQEPKLVPLPELGIAHIRDLAFTQEGSHPLLGVLCEEAPVGPERYALGQSGLYLVGLGIYPQSLSVVVKWKVGHVASSDHNLKTPCWPCCLLLLCRVLHTQRRQPAWYALNRHGMPPRKVSEAGSWLGSSLVHQPPPVPRSLQYKSWRLQEHLSDTHRFETDLDVVYEDMTYGDSETPGLAMPDTLFEMSVPEGARELKYIGPRDVPRAEKDTSLFGARLTWIQTEETGTRRERERERGKAREESRGVIVDRKGGIHMIVVTPSAISLVPMLNRDKNALLRNGIWGTVQPTCVVALGSNVSLSMSTVCNTEEERERETQWERERRNEQRDLVFIGCSAEDSVIVAVNSVPKQLKRDQVSPSDYTPLGHDDLKASQSKAIVERNIQLEKELARGDQDEMSEEEPEAKPVSEEENLLQSMMEESEEEEEEVEDDVLHPVMFRPLDAPDHLKALPIFAESAVKRVDEVHALPGLCVETAAALEAAEEQYDAEHPRETPAVPEEEDGTSIEPPAKRASALESAHLASLPPGLERKEGPAPLTQETPGPYDGPRLAHRRDAIDTGLDTEAQTGDIAVFEKVP</sequence>
<dbReference type="Gene3D" id="2.130.10.10">
    <property type="entry name" value="YVTN repeat-like/Quinoprotein amine dehydrogenase"/>
    <property type="match status" value="1"/>
</dbReference>
<reference evidence="2 3" key="1">
    <citation type="journal article" date="2018" name="PLoS ONE">
        <title>The draft genome of Kipferlia bialata reveals reductive genome evolution in fornicate parasites.</title>
        <authorList>
            <person name="Tanifuji G."/>
            <person name="Takabayashi S."/>
            <person name="Kume K."/>
            <person name="Takagi M."/>
            <person name="Nakayama T."/>
            <person name="Kamikawa R."/>
            <person name="Inagaki Y."/>
            <person name="Hashimoto T."/>
        </authorList>
    </citation>
    <scope>NUCLEOTIDE SEQUENCE [LARGE SCALE GENOMIC DNA]</scope>
    <source>
        <strain evidence="2">NY0173</strain>
    </source>
</reference>
<feature type="region of interest" description="Disordered" evidence="1">
    <location>
        <begin position="629"/>
        <end position="724"/>
    </location>
</feature>
<dbReference type="InterPro" id="IPR050358">
    <property type="entry name" value="RSE1/DDB1/CFT1"/>
</dbReference>
<feature type="compositionally biased region" description="Low complexity" evidence="1">
    <location>
        <begin position="660"/>
        <end position="671"/>
    </location>
</feature>
<evidence type="ECO:0000313" key="2">
    <source>
        <dbReference type="EMBL" id="GIQ84720.1"/>
    </source>
</evidence>
<dbReference type="AlphaFoldDB" id="A0A9K3GJM2"/>
<dbReference type="Proteomes" id="UP000265618">
    <property type="component" value="Unassembled WGS sequence"/>
</dbReference>